<dbReference type="AlphaFoldDB" id="A0ABD1YXP8"/>
<feature type="region of interest" description="Disordered" evidence="1">
    <location>
        <begin position="241"/>
        <end position="277"/>
    </location>
</feature>
<dbReference type="Proteomes" id="UP001605036">
    <property type="component" value="Unassembled WGS sequence"/>
</dbReference>
<comment type="caution">
    <text evidence="3">The sequence shown here is derived from an EMBL/GenBank/DDBJ whole genome shotgun (WGS) entry which is preliminary data.</text>
</comment>
<evidence type="ECO:0000256" key="1">
    <source>
        <dbReference type="SAM" id="MobiDB-lite"/>
    </source>
</evidence>
<proteinExistence type="predicted"/>
<feature type="domain" description="Reverse transcriptase zinc-binding" evidence="2">
    <location>
        <begin position="61"/>
        <end position="127"/>
    </location>
</feature>
<evidence type="ECO:0000313" key="4">
    <source>
        <dbReference type="Proteomes" id="UP001605036"/>
    </source>
</evidence>
<accession>A0ABD1YXP8</accession>
<dbReference type="Pfam" id="PF13966">
    <property type="entry name" value="zf-RVT"/>
    <property type="match status" value="1"/>
</dbReference>
<dbReference type="InterPro" id="IPR026960">
    <property type="entry name" value="RVT-Znf"/>
</dbReference>
<name>A0ABD1YXP8_9MARC</name>
<protein>
    <recommendedName>
        <fullName evidence="2">Reverse transcriptase zinc-binding domain-containing protein</fullName>
    </recommendedName>
</protein>
<reference evidence="3 4" key="1">
    <citation type="submission" date="2024-09" db="EMBL/GenBank/DDBJ databases">
        <title>Chromosome-scale assembly of Riccia fluitans.</title>
        <authorList>
            <person name="Paukszto L."/>
            <person name="Sawicki J."/>
            <person name="Karawczyk K."/>
            <person name="Piernik-Szablinska J."/>
            <person name="Szczecinska M."/>
            <person name="Mazdziarz M."/>
        </authorList>
    </citation>
    <scope>NUCLEOTIDE SEQUENCE [LARGE SCALE GENOMIC DNA]</scope>
    <source>
        <strain evidence="3">Rf_01</strain>
        <tissue evidence="3">Aerial parts of the thallus</tissue>
    </source>
</reference>
<evidence type="ECO:0000313" key="3">
    <source>
        <dbReference type="EMBL" id="KAL2635555.1"/>
    </source>
</evidence>
<dbReference type="EMBL" id="JBHFFA010000003">
    <property type="protein sequence ID" value="KAL2635555.1"/>
    <property type="molecule type" value="Genomic_DNA"/>
</dbReference>
<keyword evidence="4" id="KW-1185">Reference proteome</keyword>
<sequence>MQMGINKLECSPSWRWKSPETKWKGWIRPTKFWYSLYEADETIDDLISKWPPGTYINTWKERWAKLWGKGGLPRLKIWTWKILRCAFFTGERAAIMQVAYNLCCRCKAEEETISHLFYTCRDLQRRWTQLHELASRTCVSFQRTHGLLETIDEVLRTKKQEGPLLYILFSLTNNIWKDRNHVPFCGRPQSMPLQVPLEHARQQIGSSFNNLSSASCWKLRLDALEEMKSLLDALNTPATGSIGGNELIEQGTQPSARTPPEHLHNQELRSLWEATAR</sequence>
<evidence type="ECO:0000259" key="2">
    <source>
        <dbReference type="Pfam" id="PF13966"/>
    </source>
</evidence>
<organism evidence="3 4">
    <name type="scientific">Riccia fluitans</name>
    <dbReference type="NCBI Taxonomy" id="41844"/>
    <lineage>
        <taxon>Eukaryota</taxon>
        <taxon>Viridiplantae</taxon>
        <taxon>Streptophyta</taxon>
        <taxon>Embryophyta</taxon>
        <taxon>Marchantiophyta</taxon>
        <taxon>Marchantiopsida</taxon>
        <taxon>Marchantiidae</taxon>
        <taxon>Marchantiales</taxon>
        <taxon>Ricciaceae</taxon>
        <taxon>Riccia</taxon>
    </lineage>
</organism>
<gene>
    <name evidence="3" type="ORF">R1flu_007034</name>
</gene>